<evidence type="ECO:0000256" key="12">
    <source>
        <dbReference type="ARBA" id="ARBA00049543"/>
    </source>
</evidence>
<reference evidence="15 16" key="1">
    <citation type="submission" date="2023-08" db="EMBL/GenBank/DDBJ databases">
        <title>A Necator americanus chromosomal reference genome.</title>
        <authorList>
            <person name="Ilik V."/>
            <person name="Petrzelkova K.J."/>
            <person name="Pardy F."/>
            <person name="Fuh T."/>
            <person name="Niatou-Singa F.S."/>
            <person name="Gouil Q."/>
            <person name="Baker L."/>
            <person name="Ritchie M.E."/>
            <person name="Jex A.R."/>
            <person name="Gazzola D."/>
            <person name="Li H."/>
            <person name="Toshio Fujiwara R."/>
            <person name="Zhan B."/>
            <person name="Aroian R.V."/>
            <person name="Pafco B."/>
            <person name="Schwarz E.M."/>
        </authorList>
    </citation>
    <scope>NUCLEOTIDE SEQUENCE [LARGE SCALE GENOMIC DNA]</scope>
    <source>
        <strain evidence="15 16">Aroian</strain>
        <tissue evidence="15">Whole animal</tissue>
    </source>
</reference>
<proteinExistence type="inferred from homology"/>
<evidence type="ECO:0000256" key="5">
    <source>
        <dbReference type="ARBA" id="ARBA00022792"/>
    </source>
</evidence>
<evidence type="ECO:0000256" key="13">
    <source>
        <dbReference type="RuleBase" id="RU365062"/>
    </source>
</evidence>
<evidence type="ECO:0000256" key="4">
    <source>
        <dbReference type="ARBA" id="ARBA00022787"/>
    </source>
</evidence>
<comment type="subcellular location">
    <subcellularLocation>
        <location evidence="1">Mitochondrion inner membrane</location>
        <topology evidence="1">Peripheral membrane protein</topology>
        <orientation evidence="1">Intermembrane side</orientation>
    </subcellularLocation>
    <subcellularLocation>
        <location evidence="10">Mitochondrion outer membrane</location>
        <topology evidence="10">Peripheral membrane protein</topology>
        <orientation evidence="10">Intermembrane side</orientation>
    </subcellularLocation>
</comment>
<sequence length="367" mass="42742">MPLTKLEDIMDDNDEETERMEKTMMIPVRIQANTTWISKQIALCLRRSHVLKVLINIRIPKWTFADFTQALDISDMKTPPCGQVRTTGSLRDKYAPIEDFRFPWPFPANPSLLYKIRSYLTIGFVSSLSKLLFLGGANKLRIHNRERFLNAWRDRSRPLITVSNHRCNIDDPLMWAFITAREMCKNIDRHRYTLAAHNICFSKKWHTTFFALGRCVPCVRGCGVYQKGMDFCVEKLNENGWVHMFPEGRVTEEPLRFKWGVGRLVMDSINPPLILPVWCTNMSSVWPAHPPYYPRFGHNVDIHFGKLLDTRPFVDELSSKKNWSELKRRKFITDAIQTELYELGEEVGNLPHGTALRILQDNKNDTL</sequence>
<keyword evidence="6" id="KW-0443">Lipid metabolism</keyword>
<keyword evidence="5" id="KW-0999">Mitochondrion inner membrane</keyword>
<organism evidence="15 16">
    <name type="scientific">Necator americanus</name>
    <name type="common">Human hookworm</name>
    <dbReference type="NCBI Taxonomy" id="51031"/>
    <lineage>
        <taxon>Eukaryota</taxon>
        <taxon>Metazoa</taxon>
        <taxon>Ecdysozoa</taxon>
        <taxon>Nematoda</taxon>
        <taxon>Chromadorea</taxon>
        <taxon>Rhabditida</taxon>
        <taxon>Rhabditina</taxon>
        <taxon>Rhabditomorpha</taxon>
        <taxon>Strongyloidea</taxon>
        <taxon>Ancylostomatidae</taxon>
        <taxon>Bunostominae</taxon>
        <taxon>Necator</taxon>
    </lineage>
</organism>
<dbReference type="PANTHER" id="PTHR12497:SF0">
    <property type="entry name" value="TAFAZZIN"/>
    <property type="match status" value="1"/>
</dbReference>
<evidence type="ECO:0000256" key="7">
    <source>
        <dbReference type="ARBA" id="ARBA00023128"/>
    </source>
</evidence>
<dbReference type="InterPro" id="IPR000872">
    <property type="entry name" value="Tafazzin"/>
</dbReference>
<keyword evidence="4" id="KW-1000">Mitochondrion outer membrane</keyword>
<dbReference type="Proteomes" id="UP001303046">
    <property type="component" value="Unassembled WGS sequence"/>
</dbReference>
<dbReference type="Pfam" id="PF01553">
    <property type="entry name" value="Acyltransferase"/>
    <property type="match status" value="1"/>
</dbReference>
<dbReference type="SUPFAM" id="SSF69593">
    <property type="entry name" value="Glycerol-3-phosphate (1)-acyltransferase"/>
    <property type="match status" value="1"/>
</dbReference>
<feature type="domain" description="Phospholipid/glycerol acyltransferase" evidence="14">
    <location>
        <begin position="159"/>
        <end position="282"/>
    </location>
</feature>
<dbReference type="CDD" id="cd07989">
    <property type="entry name" value="LPLAT_AGPAT-like"/>
    <property type="match status" value="1"/>
</dbReference>
<keyword evidence="7" id="KW-0496">Mitochondrion</keyword>
<comment type="caution">
    <text evidence="15">The sequence shown here is derived from an EMBL/GenBank/DDBJ whole genome shotgun (WGS) entry which is preliminary data.</text>
</comment>
<evidence type="ECO:0000313" key="15">
    <source>
        <dbReference type="EMBL" id="KAK6747602.1"/>
    </source>
</evidence>
<evidence type="ECO:0000313" key="16">
    <source>
        <dbReference type="Proteomes" id="UP001303046"/>
    </source>
</evidence>
<evidence type="ECO:0000256" key="6">
    <source>
        <dbReference type="ARBA" id="ARBA00023098"/>
    </source>
</evidence>
<gene>
    <name evidence="15" type="primary">Necator_chrIV.g13954</name>
    <name evidence="15" type="ORF">RB195_000662</name>
</gene>
<dbReference type="PRINTS" id="PR00979">
    <property type="entry name" value="TAFAZZIN"/>
</dbReference>
<protein>
    <recommendedName>
        <fullName evidence="13">Tafazzin family protein</fullName>
    </recommendedName>
</protein>
<evidence type="ECO:0000256" key="3">
    <source>
        <dbReference type="ARBA" id="ARBA00022679"/>
    </source>
</evidence>
<evidence type="ECO:0000259" key="14">
    <source>
        <dbReference type="SMART" id="SM00563"/>
    </source>
</evidence>
<keyword evidence="16" id="KW-1185">Reference proteome</keyword>
<evidence type="ECO:0000256" key="2">
    <source>
        <dbReference type="ARBA" id="ARBA00010524"/>
    </source>
</evidence>
<dbReference type="InterPro" id="IPR002123">
    <property type="entry name" value="Plipid/glycerol_acylTrfase"/>
</dbReference>
<dbReference type="PANTHER" id="PTHR12497">
    <property type="entry name" value="TAZ PROTEIN TAFAZZIN"/>
    <property type="match status" value="1"/>
</dbReference>
<name>A0ABR1DAT1_NECAM</name>
<accession>A0ABR1DAT1</accession>
<evidence type="ECO:0000256" key="8">
    <source>
        <dbReference type="ARBA" id="ARBA00023136"/>
    </source>
</evidence>
<evidence type="ECO:0000256" key="10">
    <source>
        <dbReference type="ARBA" id="ARBA00024323"/>
    </source>
</evidence>
<comment type="catalytic activity">
    <reaction evidence="12">
        <text>1,2-di-(9Z-octadecenoyl)-sn-glycero-3-phosphocholine + 1-hexadecanoyl-sn-glycero-3-phosphocholine = 1-hexadecanoyl-2-(9Z-octadecenoyl)-sn-glycero-3-phosphocholine + 1-(9Z-octadecenoyl)-sn-glycero-3-phosphocholine</text>
        <dbReference type="Rhea" id="RHEA:43816"/>
        <dbReference type="ChEBI" id="CHEBI:28610"/>
        <dbReference type="ChEBI" id="CHEBI:72998"/>
        <dbReference type="ChEBI" id="CHEBI:73001"/>
        <dbReference type="ChEBI" id="CHEBI:74669"/>
    </reaction>
    <physiologicalReaction direction="left-to-right" evidence="12">
        <dbReference type="Rhea" id="RHEA:43817"/>
    </physiologicalReaction>
    <physiologicalReaction direction="right-to-left" evidence="12">
        <dbReference type="Rhea" id="RHEA:43818"/>
    </physiologicalReaction>
</comment>
<dbReference type="EMBL" id="JAVFWL010000004">
    <property type="protein sequence ID" value="KAK6747602.1"/>
    <property type="molecule type" value="Genomic_DNA"/>
</dbReference>
<evidence type="ECO:0000256" key="9">
    <source>
        <dbReference type="ARBA" id="ARBA00023315"/>
    </source>
</evidence>
<keyword evidence="3" id="KW-0808">Transferase</keyword>
<dbReference type="SMART" id="SM00563">
    <property type="entry name" value="PlsC"/>
    <property type="match status" value="1"/>
</dbReference>
<comment type="similarity">
    <text evidence="2 13">Belongs to the taffazin family.</text>
</comment>
<evidence type="ECO:0000256" key="11">
    <source>
        <dbReference type="ARBA" id="ARBA00047906"/>
    </source>
</evidence>
<keyword evidence="8" id="KW-0472">Membrane</keyword>
<keyword evidence="9" id="KW-0012">Acyltransferase</keyword>
<evidence type="ECO:0000256" key="1">
    <source>
        <dbReference type="ARBA" id="ARBA00004137"/>
    </source>
</evidence>
<comment type="catalytic activity">
    <reaction evidence="11">
        <text>1'-[1,2-diacyl-sn-glycero-3-phospho],3'-[1-acyl-sn-glycero-3-phospho]-glycerol + a 1,2-diacyl-sn-glycero-3-phosphocholine = a cardiolipin + a 1-acyl-sn-glycero-3-phosphocholine</text>
        <dbReference type="Rhea" id="RHEA:33731"/>
        <dbReference type="ChEBI" id="CHEBI:57643"/>
        <dbReference type="ChEBI" id="CHEBI:58168"/>
        <dbReference type="ChEBI" id="CHEBI:62237"/>
        <dbReference type="ChEBI" id="CHEBI:64743"/>
    </reaction>
    <physiologicalReaction direction="left-to-right" evidence="11">
        <dbReference type="Rhea" id="RHEA:33732"/>
    </physiologicalReaction>
    <physiologicalReaction direction="right-to-left" evidence="11">
        <dbReference type="Rhea" id="RHEA:33733"/>
    </physiologicalReaction>
</comment>